<evidence type="ECO:0000259" key="8">
    <source>
        <dbReference type="Pfam" id="PF02581"/>
    </source>
</evidence>
<keyword evidence="6" id="KW-1133">Transmembrane helix</keyword>
<dbReference type="InterPro" id="IPR043140">
    <property type="entry name" value="Ribosomal_uS14_sf"/>
</dbReference>
<evidence type="ECO:0000259" key="9">
    <source>
        <dbReference type="Pfam" id="PF08543"/>
    </source>
</evidence>
<keyword evidence="7" id="KW-0732">Signal</keyword>
<evidence type="ECO:0000313" key="10">
    <source>
        <dbReference type="EMBL" id="KAJ8605611.1"/>
    </source>
</evidence>
<dbReference type="PANTHER" id="PTHR20858">
    <property type="entry name" value="PHOSPHOMETHYLPYRIMIDINE KINASE"/>
    <property type="match status" value="1"/>
</dbReference>
<accession>A0AAD7UGL8</accession>
<comment type="similarity">
    <text evidence="2">Belongs to the universal ribosomal protein uS14 family.</text>
</comment>
<dbReference type="GO" id="GO:0006412">
    <property type="term" value="P:translation"/>
    <property type="evidence" value="ECO:0007669"/>
    <property type="project" value="InterPro"/>
</dbReference>
<feature type="chain" id="PRO_5042160540" description="Thiamine-phosphate pyrophosphorylase" evidence="7">
    <location>
        <begin position="21"/>
        <end position="583"/>
    </location>
</feature>
<protein>
    <recommendedName>
        <fullName evidence="12">Thiamine-phosphate pyrophosphorylase</fullName>
    </recommendedName>
</protein>
<dbReference type="InterPro" id="IPR036206">
    <property type="entry name" value="ThiamineP_synth_sf"/>
</dbReference>
<dbReference type="CDD" id="cd00564">
    <property type="entry name" value="TMP_TenI"/>
    <property type="match status" value="1"/>
</dbReference>
<dbReference type="InterPro" id="IPR023676">
    <property type="entry name" value="Ribosomal_uS14_arc"/>
</dbReference>
<evidence type="ECO:0000256" key="6">
    <source>
        <dbReference type="SAM" id="Phobius"/>
    </source>
</evidence>
<dbReference type="Pfam" id="PF08543">
    <property type="entry name" value="Phos_pyr_kin"/>
    <property type="match status" value="1"/>
</dbReference>
<evidence type="ECO:0000313" key="11">
    <source>
        <dbReference type="Proteomes" id="UP001230188"/>
    </source>
</evidence>
<dbReference type="SUPFAM" id="SSF51391">
    <property type="entry name" value="Thiamin phosphate synthase"/>
    <property type="match status" value="1"/>
</dbReference>
<keyword evidence="5" id="KW-0687">Ribonucleoprotein</keyword>
<evidence type="ECO:0008006" key="12">
    <source>
        <dbReference type="Google" id="ProtNLM"/>
    </source>
</evidence>
<dbReference type="FunFam" id="4.10.830.10:FF:000002">
    <property type="entry name" value="40S ribosomal protein S29"/>
    <property type="match status" value="1"/>
</dbReference>
<dbReference type="GO" id="GO:0005829">
    <property type="term" value="C:cytosol"/>
    <property type="evidence" value="ECO:0007669"/>
    <property type="project" value="TreeGrafter"/>
</dbReference>
<name>A0AAD7UGL8_9STRA</name>
<comment type="cofactor">
    <cofactor evidence="1">
        <name>Mg(2+)</name>
        <dbReference type="ChEBI" id="CHEBI:18420"/>
    </cofactor>
</comment>
<dbReference type="GO" id="GO:0003735">
    <property type="term" value="F:structural constituent of ribosome"/>
    <property type="evidence" value="ECO:0007669"/>
    <property type="project" value="InterPro"/>
</dbReference>
<dbReference type="SUPFAM" id="SSF53613">
    <property type="entry name" value="Ribokinase-like"/>
    <property type="match status" value="1"/>
</dbReference>
<feature type="transmembrane region" description="Helical" evidence="6">
    <location>
        <begin position="497"/>
        <end position="515"/>
    </location>
</feature>
<dbReference type="GO" id="GO:0003723">
    <property type="term" value="F:RNA binding"/>
    <property type="evidence" value="ECO:0007669"/>
    <property type="project" value="InterPro"/>
</dbReference>
<sequence>MWLLAPAVVWSIAGSDSGAGAGVEADLRTMRCLGTFGCAVVTALTAQTSTGVRGIEPTSPAHVRLTLDALASDMPAAAIKVGMLCNGEVATEVAAAIEKAAVPVVVDPVMLSSSGRRLLDARGLEVLAQRIAPACAVLTPNAREAEVLLGLEAGSLLTLSDAVDAARSLRNIFGCDLFLKGGHLGMSTEVVDVFVDDSKTMILRGPRSRNEAHGTGCVLSSAMAAFLAKGETRADAAVAAKALCAEAIAGAVAVGPGPPAALTPPTWPARPHLFPLVGDPRRFPRIDGSPPRLYALANSAARAAQLFEAGVGDVQLRIKDPAVDIAAEVRTSLASARGGRLWVNDHWLVAVQCGAYGVHLGQEDLADADLDALERSGLRLGVSTHSYEELARALAVRPSYVAFGPVFGTASKKIRFSPRGTAMVRAWRAFVPRDTPLVTIGGISLENAPAVLDAGADSIAVISVGSADRPCRLGPRPPSLGCITLAAVLDPRLDRSLPGVTLALRIILTLIVLIVSRQTRKKRHRHTMGGKSLQNSHPKKYGKGSRRCRVCGNQQGIIRKYNINCCRQCFRQYASDIGFVKYN</sequence>
<feature type="domain" description="Thiamine phosphate synthase/TenI" evidence="8">
    <location>
        <begin position="298"/>
        <end position="463"/>
    </location>
</feature>
<keyword evidence="4" id="KW-0511">Multifunctional enzyme</keyword>
<evidence type="ECO:0000256" key="5">
    <source>
        <dbReference type="ARBA" id="ARBA00023274"/>
    </source>
</evidence>
<dbReference type="GO" id="GO:0008902">
    <property type="term" value="F:hydroxymethylpyrimidine kinase activity"/>
    <property type="evidence" value="ECO:0007669"/>
    <property type="project" value="TreeGrafter"/>
</dbReference>
<dbReference type="Gene3D" id="4.10.830.10">
    <property type="entry name" value="30s Ribosomal Protein S14, Chain N"/>
    <property type="match status" value="1"/>
</dbReference>
<evidence type="ECO:0000256" key="7">
    <source>
        <dbReference type="SAM" id="SignalP"/>
    </source>
</evidence>
<feature type="signal peptide" evidence="7">
    <location>
        <begin position="1"/>
        <end position="20"/>
    </location>
</feature>
<feature type="domain" description="Pyridoxamine kinase/Phosphomethylpyrimidine kinase" evidence="9">
    <location>
        <begin position="16"/>
        <end position="257"/>
    </location>
</feature>
<dbReference type="NCBIfam" id="NF004424">
    <property type="entry name" value="PRK05766.1"/>
    <property type="match status" value="1"/>
</dbReference>
<keyword evidence="6" id="KW-0472">Membrane</keyword>
<dbReference type="Pfam" id="PF00253">
    <property type="entry name" value="Ribosomal_S14"/>
    <property type="match status" value="1"/>
</dbReference>
<keyword evidence="11" id="KW-1185">Reference proteome</keyword>
<dbReference type="PANTHER" id="PTHR20858:SF17">
    <property type="entry name" value="HYDROXYMETHYLPYRIMIDINE_PHOSPHOMETHYLPYRIMIDINE KINASE THI20-RELATED"/>
    <property type="match status" value="1"/>
</dbReference>
<dbReference type="InterPro" id="IPR022998">
    <property type="entry name" value="ThiamineP_synth_TenI"/>
</dbReference>
<dbReference type="InterPro" id="IPR004399">
    <property type="entry name" value="HMP/HMP-P_kinase_dom"/>
</dbReference>
<dbReference type="Gene3D" id="3.20.20.70">
    <property type="entry name" value="Aldolase class I"/>
    <property type="match status" value="1"/>
</dbReference>
<evidence type="ECO:0000256" key="3">
    <source>
        <dbReference type="ARBA" id="ARBA00022980"/>
    </source>
</evidence>
<dbReference type="Pfam" id="PF02581">
    <property type="entry name" value="TMP-TENI"/>
    <property type="match status" value="1"/>
</dbReference>
<reference evidence="10" key="1">
    <citation type="submission" date="2023-01" db="EMBL/GenBank/DDBJ databases">
        <title>Metagenome sequencing of chrysophaentin producing Chrysophaeum taylorii.</title>
        <authorList>
            <person name="Davison J."/>
            <person name="Bewley C."/>
        </authorList>
    </citation>
    <scope>NUCLEOTIDE SEQUENCE</scope>
    <source>
        <strain evidence="10">NIES-1699</strain>
    </source>
</reference>
<keyword evidence="3" id="KW-0689">Ribosomal protein</keyword>
<dbReference type="CDD" id="cd01169">
    <property type="entry name" value="HMPP_kinase"/>
    <property type="match status" value="1"/>
</dbReference>
<evidence type="ECO:0000256" key="4">
    <source>
        <dbReference type="ARBA" id="ARBA00023268"/>
    </source>
</evidence>
<proteinExistence type="inferred from homology"/>
<keyword evidence="6" id="KW-0812">Transmembrane</keyword>
<dbReference type="GO" id="GO:0009228">
    <property type="term" value="P:thiamine biosynthetic process"/>
    <property type="evidence" value="ECO:0007669"/>
    <property type="project" value="UniProtKB-KW"/>
</dbReference>
<dbReference type="AlphaFoldDB" id="A0AAD7UGL8"/>
<dbReference type="GO" id="GO:0008270">
    <property type="term" value="F:zinc ion binding"/>
    <property type="evidence" value="ECO:0007669"/>
    <property type="project" value="InterPro"/>
</dbReference>
<gene>
    <name evidence="10" type="ORF">CTAYLR_000072</name>
</gene>
<evidence type="ECO:0000256" key="1">
    <source>
        <dbReference type="ARBA" id="ARBA00001946"/>
    </source>
</evidence>
<comment type="caution">
    <text evidence="10">The sequence shown here is derived from an EMBL/GenBank/DDBJ whole genome shotgun (WGS) entry which is preliminary data.</text>
</comment>
<dbReference type="HAMAP" id="MF_01364_A">
    <property type="entry name" value="Ribosomal_uS14_2_A"/>
    <property type="match status" value="1"/>
</dbReference>
<dbReference type="Proteomes" id="UP001230188">
    <property type="component" value="Unassembled WGS sequence"/>
</dbReference>
<dbReference type="EMBL" id="JAQMWT010000314">
    <property type="protein sequence ID" value="KAJ8605611.1"/>
    <property type="molecule type" value="Genomic_DNA"/>
</dbReference>
<evidence type="ECO:0000256" key="2">
    <source>
        <dbReference type="ARBA" id="ARBA00009083"/>
    </source>
</evidence>
<dbReference type="InterPro" id="IPR013785">
    <property type="entry name" value="Aldolase_TIM"/>
</dbReference>
<dbReference type="InterPro" id="IPR039744">
    <property type="entry name" value="RIbosomal_uS14_euk_arc"/>
</dbReference>
<dbReference type="InterPro" id="IPR029056">
    <property type="entry name" value="Ribokinase-like"/>
</dbReference>
<dbReference type="GO" id="GO:0008972">
    <property type="term" value="F:phosphomethylpyrimidine kinase activity"/>
    <property type="evidence" value="ECO:0007669"/>
    <property type="project" value="InterPro"/>
</dbReference>
<dbReference type="InterPro" id="IPR013749">
    <property type="entry name" value="PM/HMP-P_kinase-1"/>
</dbReference>
<dbReference type="NCBIfam" id="TIGR00097">
    <property type="entry name" value="HMP-P_kinase"/>
    <property type="match status" value="1"/>
</dbReference>
<dbReference type="Gene3D" id="3.40.1190.20">
    <property type="match status" value="1"/>
</dbReference>
<dbReference type="InterPro" id="IPR001209">
    <property type="entry name" value="Ribosomal_uS14"/>
</dbReference>
<dbReference type="GO" id="GO:0015935">
    <property type="term" value="C:small ribosomal subunit"/>
    <property type="evidence" value="ECO:0007669"/>
    <property type="project" value="InterPro"/>
</dbReference>
<organism evidence="10 11">
    <name type="scientific">Chrysophaeum taylorii</name>
    <dbReference type="NCBI Taxonomy" id="2483200"/>
    <lineage>
        <taxon>Eukaryota</taxon>
        <taxon>Sar</taxon>
        <taxon>Stramenopiles</taxon>
        <taxon>Ochrophyta</taxon>
        <taxon>Pelagophyceae</taxon>
        <taxon>Pelagomonadales</taxon>
        <taxon>Pelagomonadaceae</taxon>
        <taxon>Chrysophaeum</taxon>
    </lineage>
</organism>